<feature type="region of interest" description="Disordered" evidence="1">
    <location>
        <begin position="1"/>
        <end position="57"/>
    </location>
</feature>
<reference evidence="2" key="2">
    <citation type="journal article" date="2015" name="Data Brief">
        <title>Shoot transcriptome of the giant reed, Arundo donax.</title>
        <authorList>
            <person name="Barrero R.A."/>
            <person name="Guerrero F.D."/>
            <person name="Moolhuijzen P."/>
            <person name="Goolsby J.A."/>
            <person name="Tidwell J."/>
            <person name="Bellgard S.E."/>
            <person name="Bellgard M.I."/>
        </authorList>
    </citation>
    <scope>NUCLEOTIDE SEQUENCE</scope>
    <source>
        <tissue evidence="2">Shoot tissue taken approximately 20 cm above the soil surface</tissue>
    </source>
</reference>
<evidence type="ECO:0000256" key="1">
    <source>
        <dbReference type="SAM" id="MobiDB-lite"/>
    </source>
</evidence>
<proteinExistence type="predicted"/>
<reference evidence="2" key="1">
    <citation type="submission" date="2014-09" db="EMBL/GenBank/DDBJ databases">
        <authorList>
            <person name="Magalhaes I.L.F."/>
            <person name="Oliveira U."/>
            <person name="Santos F.R."/>
            <person name="Vidigal T.H.D.A."/>
            <person name="Brescovit A.D."/>
            <person name="Santos A.J."/>
        </authorList>
    </citation>
    <scope>NUCLEOTIDE SEQUENCE</scope>
    <source>
        <tissue evidence="2">Shoot tissue taken approximately 20 cm above the soil surface</tissue>
    </source>
</reference>
<protein>
    <submittedName>
        <fullName evidence="2">Uncharacterized protein</fullName>
    </submittedName>
</protein>
<dbReference type="AlphaFoldDB" id="A0A0A8ZDY8"/>
<sequence length="57" mass="6587">MRTPTTNHPPPRPPPSSPPWHHLPRSGRGGSLSRTSFLLPKPSLNRPRPTRRRRRHL</sequence>
<evidence type="ECO:0000313" key="2">
    <source>
        <dbReference type="EMBL" id="JAD37021.1"/>
    </source>
</evidence>
<dbReference type="EMBL" id="GBRH01260874">
    <property type="protein sequence ID" value="JAD37021.1"/>
    <property type="molecule type" value="Transcribed_RNA"/>
</dbReference>
<accession>A0A0A8ZDY8</accession>
<name>A0A0A8ZDY8_ARUDO</name>
<feature type="compositionally biased region" description="Pro residues" evidence="1">
    <location>
        <begin position="7"/>
        <end position="18"/>
    </location>
</feature>
<organism evidence="2">
    <name type="scientific">Arundo donax</name>
    <name type="common">Giant reed</name>
    <name type="synonym">Donax arundinaceus</name>
    <dbReference type="NCBI Taxonomy" id="35708"/>
    <lineage>
        <taxon>Eukaryota</taxon>
        <taxon>Viridiplantae</taxon>
        <taxon>Streptophyta</taxon>
        <taxon>Embryophyta</taxon>
        <taxon>Tracheophyta</taxon>
        <taxon>Spermatophyta</taxon>
        <taxon>Magnoliopsida</taxon>
        <taxon>Liliopsida</taxon>
        <taxon>Poales</taxon>
        <taxon>Poaceae</taxon>
        <taxon>PACMAD clade</taxon>
        <taxon>Arundinoideae</taxon>
        <taxon>Arundineae</taxon>
        <taxon>Arundo</taxon>
    </lineage>
</organism>
<feature type="compositionally biased region" description="Basic residues" evidence="1">
    <location>
        <begin position="48"/>
        <end position="57"/>
    </location>
</feature>